<dbReference type="SUPFAM" id="SSF48452">
    <property type="entry name" value="TPR-like"/>
    <property type="match status" value="1"/>
</dbReference>
<evidence type="ECO:0000313" key="4">
    <source>
        <dbReference type="EMBL" id="REG25918.1"/>
    </source>
</evidence>
<dbReference type="PROSITE" id="PS50005">
    <property type="entry name" value="TPR"/>
    <property type="match status" value="1"/>
</dbReference>
<organism evidence="3 5">
    <name type="scientific">Archangium gephyra</name>
    <dbReference type="NCBI Taxonomy" id="48"/>
    <lineage>
        <taxon>Bacteria</taxon>
        <taxon>Pseudomonadati</taxon>
        <taxon>Myxococcota</taxon>
        <taxon>Myxococcia</taxon>
        <taxon>Myxococcales</taxon>
        <taxon>Cystobacterineae</taxon>
        <taxon>Archangiaceae</taxon>
        <taxon>Archangium</taxon>
    </lineage>
</organism>
<sequence>MFPTPAQVLRQREGALAETPFPLLLHALAIEERTCTLELKVRQREKRITFEDGAPVACSSNLLHETLGKFLVEKGKLTEADYQKSLAESVQTDVPIGGLLVQKGLISPFDLYKQMQANMAMKLLDCFRWTDARFRLIADIDPPDTSVRMNTAQLILTGISTMMPFDEVATHFTFTDDRRFAQVPGVEGPRLSSKDARLFQALRFRPTFTELQQRSGLDTDSTLRRLYAFCLLGLTDFAEEVDKRPPLAPSAVAAAPMPMPGPALTPLPGTLETVDPSALVPAAATGLPFSDEDEGVKNALLSAFMSHRSQDPFDLLGVPEDVQPVALRKAFLALSDKFSPLRFQTADLKEKAEGLLVGYARAYGALSETEQAALWRKRRAAAREKKVGTGRPSTAEQFRIRTDLLDASTQYEEARKRLKAENYAGAFEYFEYACDIDPKPLYRAYRAWARYLMKPEAHGKLALQELLDVVKQEPGCEEAWYFTGEVSRGEAQWAQAEDAYRKAFKLNPKNRQYVDLIQDTMKRVKR</sequence>
<dbReference type="SMART" id="SM00028">
    <property type="entry name" value="TPR"/>
    <property type="match status" value="2"/>
</dbReference>
<feature type="domain" description="PatA-like N-terminal" evidence="2">
    <location>
        <begin position="13"/>
        <end position="159"/>
    </location>
</feature>
<dbReference type="EMBL" id="CP011509">
    <property type="protein sequence ID" value="AKJ00756.1"/>
    <property type="molecule type" value="Genomic_DNA"/>
</dbReference>
<dbReference type="EMBL" id="QUMU01000012">
    <property type="protein sequence ID" value="REG25918.1"/>
    <property type="molecule type" value="Genomic_DNA"/>
</dbReference>
<dbReference type="Gene3D" id="1.25.40.10">
    <property type="entry name" value="Tetratricopeptide repeat domain"/>
    <property type="match status" value="1"/>
</dbReference>
<proteinExistence type="predicted"/>
<feature type="repeat" description="TPR" evidence="1">
    <location>
        <begin position="477"/>
        <end position="510"/>
    </location>
</feature>
<dbReference type="SUPFAM" id="SSF160246">
    <property type="entry name" value="EspE N-terminal domain-like"/>
    <property type="match status" value="1"/>
</dbReference>
<evidence type="ECO:0000313" key="5">
    <source>
        <dbReference type="Proteomes" id="UP000035579"/>
    </source>
</evidence>
<evidence type="ECO:0000313" key="6">
    <source>
        <dbReference type="Proteomes" id="UP000256345"/>
    </source>
</evidence>
<accession>A0AAC8Q590</accession>
<evidence type="ECO:0000256" key="1">
    <source>
        <dbReference type="PROSITE-ProRule" id="PRU00339"/>
    </source>
</evidence>
<keyword evidence="6" id="KW-1185">Reference proteome</keyword>
<dbReference type="RefSeq" id="WP_047855505.1">
    <property type="nucleotide sequence ID" value="NZ_CP011509.1"/>
</dbReference>
<evidence type="ECO:0000313" key="3">
    <source>
        <dbReference type="EMBL" id="AKJ00756.1"/>
    </source>
</evidence>
<dbReference type="AlphaFoldDB" id="A0AAC8Q590"/>
<keyword evidence="1" id="KW-0802">TPR repeat</keyword>
<name>A0AAC8Q590_9BACT</name>
<dbReference type="Pfam" id="PF14332">
    <property type="entry name" value="DUF4388"/>
    <property type="match status" value="1"/>
</dbReference>
<dbReference type="InterPro" id="IPR025497">
    <property type="entry name" value="PatA-like_N"/>
</dbReference>
<protein>
    <submittedName>
        <fullName evidence="3">DnaJ-class molecular chaperone CbpA</fullName>
    </submittedName>
    <submittedName>
        <fullName evidence="4">Uncharacterized protein DUF4388</fullName>
    </submittedName>
</protein>
<reference evidence="3 5" key="1">
    <citation type="submission" date="2015-05" db="EMBL/GenBank/DDBJ databases">
        <title>Genome assembly of Archangium gephyra DSM 2261.</title>
        <authorList>
            <person name="Sharma G."/>
            <person name="Subramanian S."/>
        </authorList>
    </citation>
    <scope>NUCLEOTIDE SEQUENCE [LARGE SCALE GENOMIC DNA]</scope>
    <source>
        <strain evidence="3 5">DSM 2261</strain>
    </source>
</reference>
<evidence type="ECO:0000259" key="2">
    <source>
        <dbReference type="Pfam" id="PF14332"/>
    </source>
</evidence>
<gene>
    <name evidence="3" type="ORF">AA314_02382</name>
    <name evidence="4" type="ORF">ATI61_11213</name>
</gene>
<dbReference type="Proteomes" id="UP000256345">
    <property type="component" value="Unassembled WGS sequence"/>
</dbReference>
<dbReference type="Proteomes" id="UP000035579">
    <property type="component" value="Chromosome"/>
</dbReference>
<dbReference type="KEGG" id="age:AA314_02382"/>
<dbReference type="InterPro" id="IPR011990">
    <property type="entry name" value="TPR-like_helical_dom_sf"/>
</dbReference>
<dbReference type="InterPro" id="IPR019734">
    <property type="entry name" value="TPR_rpt"/>
</dbReference>
<reference evidence="4 6" key="2">
    <citation type="submission" date="2018-08" db="EMBL/GenBank/DDBJ databases">
        <title>Genomic Encyclopedia of Archaeal and Bacterial Type Strains, Phase II (KMG-II): from individual species to whole genera.</title>
        <authorList>
            <person name="Goeker M."/>
        </authorList>
    </citation>
    <scope>NUCLEOTIDE SEQUENCE [LARGE SCALE GENOMIC DNA]</scope>
    <source>
        <strain evidence="4 6">DSM 2261</strain>
    </source>
</reference>
<dbReference type="InterPro" id="IPR037257">
    <property type="entry name" value="T2SS_E_N_sf"/>
</dbReference>